<reference evidence="6 7" key="1">
    <citation type="submission" date="2019-10" db="EMBL/GenBank/DDBJ databases">
        <title>Pseudopuniceibacterium sp. HQ09 islated from Antarctica.</title>
        <authorList>
            <person name="Liao L."/>
            <person name="Su S."/>
            <person name="Chen B."/>
            <person name="Yu Y."/>
        </authorList>
    </citation>
    <scope>NUCLEOTIDE SEQUENCE [LARGE SCALE GENOMIC DNA]</scope>
    <source>
        <strain evidence="6 7">HQ09</strain>
    </source>
</reference>
<keyword evidence="2 4" id="KW-0238">DNA-binding</keyword>
<dbReference type="PANTHER" id="PTHR47506">
    <property type="entry name" value="TRANSCRIPTIONAL REGULATORY PROTEIN"/>
    <property type="match status" value="1"/>
</dbReference>
<dbReference type="Pfam" id="PF00440">
    <property type="entry name" value="TetR_N"/>
    <property type="match status" value="1"/>
</dbReference>
<evidence type="ECO:0000313" key="7">
    <source>
        <dbReference type="Proteomes" id="UP000594118"/>
    </source>
</evidence>
<name>A0A7L9WK95_9RHOB</name>
<dbReference type="InterPro" id="IPR001647">
    <property type="entry name" value="HTH_TetR"/>
</dbReference>
<dbReference type="PANTHER" id="PTHR47506:SF1">
    <property type="entry name" value="HTH-TYPE TRANSCRIPTIONAL REGULATOR YJDC"/>
    <property type="match status" value="1"/>
</dbReference>
<dbReference type="RefSeq" id="WP_193082451.1">
    <property type="nucleotide sequence ID" value="NZ_CP045201.1"/>
</dbReference>
<evidence type="ECO:0000256" key="3">
    <source>
        <dbReference type="ARBA" id="ARBA00023163"/>
    </source>
</evidence>
<dbReference type="PRINTS" id="PR00455">
    <property type="entry name" value="HTHTETR"/>
</dbReference>
<accession>A0A7L9WK95</accession>
<evidence type="ECO:0000256" key="2">
    <source>
        <dbReference type="ARBA" id="ARBA00023125"/>
    </source>
</evidence>
<gene>
    <name evidence="6" type="ORF">F3W81_04430</name>
</gene>
<feature type="DNA-binding region" description="H-T-H motif" evidence="4">
    <location>
        <begin position="30"/>
        <end position="49"/>
    </location>
</feature>
<evidence type="ECO:0000313" key="6">
    <source>
        <dbReference type="EMBL" id="QOL80137.1"/>
    </source>
</evidence>
<feature type="domain" description="HTH tetR-type" evidence="5">
    <location>
        <begin position="7"/>
        <end position="67"/>
    </location>
</feature>
<dbReference type="AlphaFoldDB" id="A0A7L9WK95"/>
<dbReference type="SUPFAM" id="SSF48498">
    <property type="entry name" value="Tetracyclin repressor-like, C-terminal domain"/>
    <property type="match status" value="1"/>
</dbReference>
<dbReference type="Gene3D" id="1.10.357.10">
    <property type="entry name" value="Tetracycline Repressor, domain 2"/>
    <property type="match status" value="1"/>
</dbReference>
<evidence type="ECO:0000256" key="4">
    <source>
        <dbReference type="PROSITE-ProRule" id="PRU00335"/>
    </source>
</evidence>
<keyword evidence="7" id="KW-1185">Reference proteome</keyword>
<dbReference type="GO" id="GO:0003677">
    <property type="term" value="F:DNA binding"/>
    <property type="evidence" value="ECO:0007669"/>
    <property type="project" value="UniProtKB-UniRule"/>
</dbReference>
<sequence>MSALPAETVRERLLRAAAELFYDEGLTATGIDAITQRAGVAKQSLYNNFASKADLVAAYIEARHAEWLGLYGAREVQVAAQDNAGKILAVFDAYGDHAAFAYARGFRGCGLLNAAAELPAGHEGRAAVRRHKEEVDAILTSHLARLLPDQPEEVKVLTAHLSFLLEGAMVRAGLEGSGARVQEARAIAQALLQGRSHDI</sequence>
<dbReference type="InterPro" id="IPR009057">
    <property type="entry name" value="Homeodomain-like_sf"/>
</dbReference>
<organism evidence="6 7">
    <name type="scientific">Pseudooceanicola spongiae</name>
    <dbReference type="NCBI Taxonomy" id="2613965"/>
    <lineage>
        <taxon>Bacteria</taxon>
        <taxon>Pseudomonadati</taxon>
        <taxon>Pseudomonadota</taxon>
        <taxon>Alphaproteobacteria</taxon>
        <taxon>Rhodobacterales</taxon>
        <taxon>Paracoccaceae</taxon>
        <taxon>Pseudooceanicola</taxon>
    </lineage>
</organism>
<dbReference type="Proteomes" id="UP000594118">
    <property type="component" value="Chromosome"/>
</dbReference>
<evidence type="ECO:0000259" key="5">
    <source>
        <dbReference type="PROSITE" id="PS50977"/>
    </source>
</evidence>
<keyword evidence="3" id="KW-0804">Transcription</keyword>
<dbReference type="EMBL" id="CP045201">
    <property type="protein sequence ID" value="QOL80137.1"/>
    <property type="molecule type" value="Genomic_DNA"/>
</dbReference>
<proteinExistence type="predicted"/>
<keyword evidence="1" id="KW-0805">Transcription regulation</keyword>
<dbReference type="PROSITE" id="PS50977">
    <property type="entry name" value="HTH_TETR_2"/>
    <property type="match status" value="1"/>
</dbReference>
<dbReference type="KEGG" id="pshq:F3W81_04430"/>
<evidence type="ECO:0000256" key="1">
    <source>
        <dbReference type="ARBA" id="ARBA00023015"/>
    </source>
</evidence>
<dbReference type="InterPro" id="IPR036271">
    <property type="entry name" value="Tet_transcr_reg_TetR-rel_C_sf"/>
</dbReference>
<dbReference type="SUPFAM" id="SSF46689">
    <property type="entry name" value="Homeodomain-like"/>
    <property type="match status" value="1"/>
</dbReference>
<protein>
    <submittedName>
        <fullName evidence="6">TetR family transcriptional regulator</fullName>
    </submittedName>
</protein>